<keyword evidence="3" id="KW-1185">Reference proteome</keyword>
<dbReference type="EMBL" id="BLAF01000081">
    <property type="protein sequence ID" value="GES26177.1"/>
    <property type="molecule type" value="Genomic_DNA"/>
</dbReference>
<organism evidence="2 3">
    <name type="scientific">Acrocarpospora pleiomorpha</name>
    <dbReference type="NCBI Taxonomy" id="90975"/>
    <lineage>
        <taxon>Bacteria</taxon>
        <taxon>Bacillati</taxon>
        <taxon>Actinomycetota</taxon>
        <taxon>Actinomycetes</taxon>
        <taxon>Streptosporangiales</taxon>
        <taxon>Streptosporangiaceae</taxon>
        <taxon>Acrocarpospora</taxon>
    </lineage>
</organism>
<dbReference type="SUPFAM" id="SSF46785">
    <property type="entry name" value="Winged helix' DNA-binding domain"/>
    <property type="match status" value="1"/>
</dbReference>
<reference evidence="2 3" key="1">
    <citation type="submission" date="2019-10" db="EMBL/GenBank/DDBJ databases">
        <title>Whole genome shotgun sequence of Acrocarpospora pleiomorpha NBRC 16267.</title>
        <authorList>
            <person name="Ichikawa N."/>
            <person name="Kimura A."/>
            <person name="Kitahashi Y."/>
            <person name="Komaki H."/>
            <person name="Oguchi A."/>
        </authorList>
    </citation>
    <scope>NUCLEOTIDE SEQUENCE [LARGE SCALE GENOMIC DNA]</scope>
    <source>
        <strain evidence="2 3">NBRC 16267</strain>
    </source>
</reference>
<accession>A0A5M3XYG7</accession>
<dbReference type="InterPro" id="IPR036390">
    <property type="entry name" value="WH_DNA-bd_sf"/>
</dbReference>
<dbReference type="InterPro" id="IPR011991">
    <property type="entry name" value="ArsR-like_HTH"/>
</dbReference>
<sequence>MANSLSSLREMNRRMVTEAVRKAGSLTQAQLARTTGLSPATVSTIVRELRDLGILAITSGGGRRNAVTLAPETGLLVGIDFGHSHLRVAIGEVTRQVLAERAIPIDVDASAAEGLLAAELLVDELLETLGSERAEILGVGLGVPGPIDPLTGILGSSTILPGWVGINPALAMSERLGLAVHVDNDANLGALAEATWGAARGRQDVTYLKVASGVGASILIDGRVYRGASGAAGELGHITIDENGRLCRCGNRGCLETLAGGLYLTELVRATHGPGVTVPRLVELAAAGDVGCRRVIGDAGRHLGVAVASLCNILNPGLVVVGGALAEAGALLIDPILEVVHRLAIPSAAAVLTVVPGVLGERAGVLGALASVQVSNIESAL</sequence>
<dbReference type="Pfam" id="PF00480">
    <property type="entry name" value="ROK"/>
    <property type="match status" value="1"/>
</dbReference>
<dbReference type="PANTHER" id="PTHR18964:SF173">
    <property type="entry name" value="GLUCOKINASE"/>
    <property type="match status" value="1"/>
</dbReference>
<evidence type="ECO:0000313" key="3">
    <source>
        <dbReference type="Proteomes" id="UP000377595"/>
    </source>
</evidence>
<dbReference type="InterPro" id="IPR000600">
    <property type="entry name" value="ROK"/>
</dbReference>
<dbReference type="Gene3D" id="3.30.420.40">
    <property type="match status" value="2"/>
</dbReference>
<dbReference type="OrthoDB" id="3863906at2"/>
<dbReference type="Gene3D" id="1.10.10.10">
    <property type="entry name" value="Winged helix-like DNA-binding domain superfamily/Winged helix DNA-binding domain"/>
    <property type="match status" value="1"/>
</dbReference>
<comment type="caution">
    <text evidence="2">The sequence shown here is derived from an EMBL/GenBank/DDBJ whole genome shotgun (WGS) entry which is preliminary data.</text>
</comment>
<comment type="similarity">
    <text evidence="1">Belongs to the ROK (NagC/XylR) family.</text>
</comment>
<dbReference type="CDD" id="cd00090">
    <property type="entry name" value="HTH_ARSR"/>
    <property type="match status" value="1"/>
</dbReference>
<dbReference type="Proteomes" id="UP000377595">
    <property type="component" value="Unassembled WGS sequence"/>
</dbReference>
<dbReference type="RefSeq" id="WP_155350915.1">
    <property type="nucleotide sequence ID" value="NZ_BAAAHM010000057.1"/>
</dbReference>
<evidence type="ECO:0000256" key="1">
    <source>
        <dbReference type="ARBA" id="ARBA00006479"/>
    </source>
</evidence>
<dbReference type="PANTHER" id="PTHR18964">
    <property type="entry name" value="ROK (REPRESSOR, ORF, KINASE) FAMILY"/>
    <property type="match status" value="1"/>
</dbReference>
<name>A0A5M3XYG7_9ACTN</name>
<dbReference type="InterPro" id="IPR043129">
    <property type="entry name" value="ATPase_NBD"/>
</dbReference>
<evidence type="ECO:0000313" key="2">
    <source>
        <dbReference type="EMBL" id="GES26177.1"/>
    </source>
</evidence>
<dbReference type="InterPro" id="IPR036388">
    <property type="entry name" value="WH-like_DNA-bd_sf"/>
</dbReference>
<dbReference type="AlphaFoldDB" id="A0A5M3XYG7"/>
<dbReference type="SUPFAM" id="SSF53067">
    <property type="entry name" value="Actin-like ATPase domain"/>
    <property type="match status" value="1"/>
</dbReference>
<dbReference type="Pfam" id="PF13412">
    <property type="entry name" value="HTH_24"/>
    <property type="match status" value="1"/>
</dbReference>
<gene>
    <name evidence="2" type="ORF">Aple_090760</name>
</gene>
<proteinExistence type="inferred from homology"/>
<protein>
    <submittedName>
        <fullName evidence="2">Transcriptional regulator</fullName>
    </submittedName>
</protein>